<evidence type="ECO:0000313" key="6">
    <source>
        <dbReference type="EMBL" id="GJM49746.1"/>
    </source>
</evidence>
<proteinExistence type="predicted"/>
<dbReference type="GO" id="GO:0009279">
    <property type="term" value="C:cell outer membrane"/>
    <property type="evidence" value="ECO:0007669"/>
    <property type="project" value="UniProtKB-SubCell"/>
</dbReference>
<reference evidence="6 9" key="1">
    <citation type="submission" date="2021-11" db="EMBL/GenBank/DDBJ databases">
        <title>Draft genome sequence of Capnocytophaga sp. strain KC07075 isolated from cat oral cavity.</title>
        <authorList>
            <person name="Suzuki M."/>
            <person name="Imaoka K."/>
            <person name="Kimura M."/>
            <person name="Morikawa S."/>
            <person name="Maeda K."/>
        </authorList>
    </citation>
    <scope>NUCLEOTIDE SEQUENCE</scope>
    <source>
        <strain evidence="6">KC07075</strain>
        <strain evidence="7 9">KC07079</strain>
    </source>
</reference>
<dbReference type="Proteomes" id="UP001207736">
    <property type="component" value="Unassembled WGS sequence"/>
</dbReference>
<evidence type="ECO:0000313" key="7">
    <source>
        <dbReference type="EMBL" id="GJM52811.1"/>
    </source>
</evidence>
<sequence length="795" mass="91210">MNFNQLPFLILLFFTTISLAQNATVSGRILDGENHQEMPYSEVSLTAVANEKQNFGVITDEKGRFLLKNVPYGDYLLKISFLGYEPFTKSLQINTSKINLGDILMQLATNLIEEVVVEGKKAAFTYQVDRKTINAAAFPEATNAIDLLTNVPSLQVSVDGKVTYREGGTFVVYINGIIAKDGQERLRTLEASQIEKIDIITNPSAKYSASGTAGIIRVVLKKNKLEGYVIDLSTEVSTLGTRRFNFSVDKKGKRGGWHTSGNYRNNHWGDYTAERMHWVQNTNGQRFETLQNEDFSAQFEGAYINFGFNYDLTDNDFIDFSIDYDPLARKENKFSKSKTSERTFDATNTLLSSEDFQLDNHYQFIYQTLGTNLEYSHFFNKDKTHSLKLYSGYETYFGAASSSAKNHLVSSTENNIFGNKTLEKNEISTATNIDYELPLTDNTSIEVGGQIETDHIPEITAESGYFNGNNIVLNSIYVAPNQLINYKQNIYSGYFTFKSSFGKFEYKLGLRAEHTVRDISYTFDNQLGVRQKDHFKANFTDWFPSVHLLYSFSEDSQISGNYSRRISRPHYASLVPAFVWDDKYAFSTRNSRLLPSYTDSYELAYKRSWGRDFVSLEVFARNQHDIMNKYSRVFYDDVLLFTDENVGSAWAVGAELMTGVDIFKWWNVNASFTSFYYDQDLSVDGKPHRYKQWRYNAKMNNTFKLPRSFSFRLNAGYQSPTMGLQNEMDGIFLANASLTKSWQENRWSLSVFGSNIFDSHRYTQTRIGDNFSTHTKMVYRPYVGFTLKYQFNNQK</sequence>
<dbReference type="InterPro" id="IPR041700">
    <property type="entry name" value="OMP_b-brl_3"/>
</dbReference>
<accession>A0AAV5AWN7</accession>
<evidence type="ECO:0000256" key="2">
    <source>
        <dbReference type="ARBA" id="ARBA00023136"/>
    </source>
</evidence>
<dbReference type="InterPro" id="IPR037066">
    <property type="entry name" value="Plug_dom_sf"/>
</dbReference>
<dbReference type="PANTHER" id="PTHR40980:SF4">
    <property type="entry name" value="TONB-DEPENDENT RECEPTOR-LIKE BETA-BARREL DOMAIN-CONTAINING PROTEIN"/>
    <property type="match status" value="1"/>
</dbReference>
<evidence type="ECO:0000259" key="5">
    <source>
        <dbReference type="Pfam" id="PF14905"/>
    </source>
</evidence>
<keyword evidence="6" id="KW-0675">Receptor</keyword>
<dbReference type="AlphaFoldDB" id="A0AAV5AWN7"/>
<dbReference type="Pfam" id="PF13715">
    <property type="entry name" value="CarbopepD_reg_2"/>
    <property type="match status" value="1"/>
</dbReference>
<keyword evidence="3" id="KW-0998">Cell outer membrane</keyword>
<protein>
    <submittedName>
        <fullName evidence="6">TonB-dependent receptor</fullName>
    </submittedName>
</protein>
<dbReference type="Proteomes" id="UP001208692">
    <property type="component" value="Unassembled WGS sequence"/>
</dbReference>
<comment type="caution">
    <text evidence="6">The sequence shown here is derived from an EMBL/GenBank/DDBJ whole genome shotgun (WGS) entry which is preliminary data.</text>
</comment>
<dbReference type="SUPFAM" id="SSF56935">
    <property type="entry name" value="Porins"/>
    <property type="match status" value="1"/>
</dbReference>
<evidence type="ECO:0000256" key="1">
    <source>
        <dbReference type="ARBA" id="ARBA00004442"/>
    </source>
</evidence>
<dbReference type="Gene3D" id="2.60.40.1120">
    <property type="entry name" value="Carboxypeptidase-like, regulatory domain"/>
    <property type="match status" value="1"/>
</dbReference>
<dbReference type="Pfam" id="PF14905">
    <property type="entry name" value="OMP_b-brl_3"/>
    <property type="match status" value="1"/>
</dbReference>
<dbReference type="InterPro" id="IPR008969">
    <property type="entry name" value="CarboxyPept-like_regulatory"/>
</dbReference>
<dbReference type="RefSeq" id="WP_264846230.1">
    <property type="nucleotide sequence ID" value="NZ_BPMA01000018.1"/>
</dbReference>
<feature type="signal peptide" evidence="4">
    <location>
        <begin position="1"/>
        <end position="20"/>
    </location>
</feature>
<organism evidence="6 8">
    <name type="scientific">Capnocytophaga catalasegens</name>
    <dbReference type="NCBI Taxonomy" id="1004260"/>
    <lineage>
        <taxon>Bacteria</taxon>
        <taxon>Pseudomonadati</taxon>
        <taxon>Bacteroidota</taxon>
        <taxon>Flavobacteriia</taxon>
        <taxon>Flavobacteriales</taxon>
        <taxon>Flavobacteriaceae</taxon>
        <taxon>Capnocytophaga</taxon>
    </lineage>
</organism>
<dbReference type="InterPro" id="IPR036942">
    <property type="entry name" value="Beta-barrel_TonB_sf"/>
</dbReference>
<dbReference type="Gene3D" id="2.40.170.20">
    <property type="entry name" value="TonB-dependent receptor, beta-barrel domain"/>
    <property type="match status" value="1"/>
</dbReference>
<evidence type="ECO:0000313" key="9">
    <source>
        <dbReference type="Proteomes" id="UP001208692"/>
    </source>
</evidence>
<evidence type="ECO:0000313" key="8">
    <source>
        <dbReference type="Proteomes" id="UP001207736"/>
    </source>
</evidence>
<keyword evidence="9" id="KW-1185">Reference proteome</keyword>
<gene>
    <name evidence="6" type="ORF">RCZ15_07210</name>
    <name evidence="7" type="ORF">RCZ16_11280</name>
</gene>
<dbReference type="SUPFAM" id="SSF49464">
    <property type="entry name" value="Carboxypeptidase regulatory domain-like"/>
    <property type="match status" value="1"/>
</dbReference>
<feature type="chain" id="PRO_5044011317" evidence="4">
    <location>
        <begin position="21"/>
        <end position="795"/>
    </location>
</feature>
<dbReference type="PANTHER" id="PTHR40980">
    <property type="entry name" value="PLUG DOMAIN-CONTAINING PROTEIN"/>
    <property type="match status" value="1"/>
</dbReference>
<feature type="domain" description="Outer membrane protein beta-barrel" evidence="5">
    <location>
        <begin position="381"/>
        <end position="789"/>
    </location>
</feature>
<keyword evidence="4" id="KW-0732">Signal</keyword>
<name>A0AAV5AWN7_9FLAO</name>
<dbReference type="Gene3D" id="2.170.130.10">
    <property type="entry name" value="TonB-dependent receptor, plug domain"/>
    <property type="match status" value="1"/>
</dbReference>
<comment type="subcellular location">
    <subcellularLocation>
        <location evidence="1">Cell outer membrane</location>
    </subcellularLocation>
</comment>
<dbReference type="EMBL" id="BQKB01000018">
    <property type="protein sequence ID" value="GJM52811.1"/>
    <property type="molecule type" value="Genomic_DNA"/>
</dbReference>
<dbReference type="EMBL" id="BQKA01000012">
    <property type="protein sequence ID" value="GJM49746.1"/>
    <property type="molecule type" value="Genomic_DNA"/>
</dbReference>
<evidence type="ECO:0000256" key="4">
    <source>
        <dbReference type="SAM" id="SignalP"/>
    </source>
</evidence>
<keyword evidence="2" id="KW-0472">Membrane</keyword>
<evidence type="ECO:0000256" key="3">
    <source>
        <dbReference type="ARBA" id="ARBA00023237"/>
    </source>
</evidence>